<dbReference type="SUPFAM" id="SSF52540">
    <property type="entry name" value="P-loop containing nucleoside triphosphate hydrolases"/>
    <property type="match status" value="1"/>
</dbReference>
<dbReference type="Gene3D" id="3.40.50.300">
    <property type="entry name" value="P-loop containing nucleotide triphosphate hydrolases"/>
    <property type="match status" value="1"/>
</dbReference>
<dbReference type="Pfam" id="PF04548">
    <property type="entry name" value="AIG1"/>
    <property type="match status" value="1"/>
</dbReference>
<reference evidence="5" key="1">
    <citation type="submission" date="2025-08" db="UniProtKB">
        <authorList>
            <consortium name="Ensembl"/>
        </authorList>
    </citation>
    <scope>IDENTIFICATION</scope>
</reference>
<evidence type="ECO:0000259" key="4">
    <source>
        <dbReference type="Pfam" id="PF04548"/>
    </source>
</evidence>
<protein>
    <recommendedName>
        <fullName evidence="4">AIG1-type G domain-containing protein</fullName>
    </recommendedName>
</protein>
<dbReference type="Proteomes" id="UP001108240">
    <property type="component" value="Unplaced"/>
</dbReference>
<evidence type="ECO:0000313" key="6">
    <source>
        <dbReference type="Proteomes" id="UP001108240"/>
    </source>
</evidence>
<sequence>MLVLLLVYAGHVLAKDQHPSVKTYLTSIFCFFQQGNQPKRTQVTSLFNSVMLVFRTANRNCISHSYKHMFLLTINAMALLGPNMYNIDEIINQSSVIGSGTPTRYLLKLRADYPDEYRKLTFGERNKDKPHKTFVMVGETGTGKTTLINTMVNYILGVQREDKIWFEITDDQSDLTQAHSQTSCITLYGFYLQESPVDLTIIDTPGFGDTRSIAMDQEIAMSLCSLIKSEEVGHEIDAVCLVVKATQNRLSDRQIYIFNAVQSLFGKDVAENIVLLFTHSTGAQPKDALTAVKEAKIKCAVKEKNQPVFFLFDNCQVQTSEEGYPEEHEQALEQSWNRSYRGMEIFFKFMETVKSKSLNMTGNVLQKQKMWKTNICNLKFRVDMIDKKQKELKQTQEVLEQNMDFIKNNETLKYEIEVPYKEKVDIDPSVAKTAMCCTVCQENCHYPGCWWVRNLSWCSVMKNGYCTVCSNKCHYSKHVKEAKIYQTKTRIEKRTYEELKKKYEDIIRAGMSLVKKMEEELQELEKEKIKLVMEAFHCVETLQIIALNADSLSTLKDIDFMIDKLKEIKEPEKARTLESIKNKEIKENEKARTLERISKKEIKEPEKARTLENISKEAEERKKQICVMPKRLGRGKTFALKNSEKTKKL</sequence>
<dbReference type="GO" id="GO:0005525">
    <property type="term" value="F:GTP binding"/>
    <property type="evidence" value="ECO:0007669"/>
    <property type="project" value="InterPro"/>
</dbReference>
<keyword evidence="3" id="KW-0175">Coiled coil</keyword>
<evidence type="ECO:0000256" key="3">
    <source>
        <dbReference type="SAM" id="Coils"/>
    </source>
</evidence>
<dbReference type="InterPro" id="IPR027417">
    <property type="entry name" value="P-loop_NTPase"/>
</dbReference>
<dbReference type="GeneTree" id="ENSGT00500000044904"/>
<dbReference type="PANTHER" id="PTHR32046">
    <property type="entry name" value="G DOMAIN-CONTAINING PROTEIN"/>
    <property type="match status" value="1"/>
</dbReference>
<dbReference type="Ensembl" id="ENSCCRT00000197403.1">
    <property type="protein sequence ID" value="ENSCCRP00000132309.1"/>
    <property type="gene ID" value="ENSCCRG00000045990.2"/>
</dbReference>
<evidence type="ECO:0000313" key="5">
    <source>
        <dbReference type="Ensembl" id="ENSCCRP00000132309.1"/>
    </source>
</evidence>
<keyword evidence="6" id="KW-1185">Reference proteome</keyword>
<comment type="similarity">
    <text evidence="1">Belongs to the TRAFAC class TrmE-Era-EngA-EngB-Septin-like GTPase superfamily. AIG1/Toc34/Toc159-like paraseptin GTPase family. IAN subfamily.</text>
</comment>
<keyword evidence="2" id="KW-0547">Nucleotide-binding</keyword>
<evidence type="ECO:0000256" key="1">
    <source>
        <dbReference type="ARBA" id="ARBA00008535"/>
    </source>
</evidence>
<evidence type="ECO:0000256" key="2">
    <source>
        <dbReference type="ARBA" id="ARBA00022741"/>
    </source>
</evidence>
<dbReference type="OMA" id="TEINAYE"/>
<name>A0A9J7ZGK9_CYPCA</name>
<feature type="domain" description="AIG1-type G" evidence="4">
    <location>
        <begin position="133"/>
        <end position="289"/>
    </location>
</feature>
<feature type="coiled-coil region" evidence="3">
    <location>
        <begin position="507"/>
        <end position="534"/>
    </location>
</feature>
<dbReference type="PANTHER" id="PTHR32046:SF11">
    <property type="entry name" value="IMMUNE-ASSOCIATED NUCLEOTIDE-BINDING PROTEIN 10-LIKE"/>
    <property type="match status" value="1"/>
</dbReference>
<organism evidence="5 6">
    <name type="scientific">Cyprinus carpio carpio</name>
    <dbReference type="NCBI Taxonomy" id="630221"/>
    <lineage>
        <taxon>Eukaryota</taxon>
        <taxon>Metazoa</taxon>
        <taxon>Chordata</taxon>
        <taxon>Craniata</taxon>
        <taxon>Vertebrata</taxon>
        <taxon>Euteleostomi</taxon>
        <taxon>Actinopterygii</taxon>
        <taxon>Neopterygii</taxon>
        <taxon>Teleostei</taxon>
        <taxon>Ostariophysi</taxon>
        <taxon>Cypriniformes</taxon>
        <taxon>Cyprinidae</taxon>
        <taxon>Cyprininae</taxon>
        <taxon>Cyprinus</taxon>
    </lineage>
</organism>
<proteinExistence type="inferred from homology"/>
<dbReference type="InterPro" id="IPR006703">
    <property type="entry name" value="G_AIG1"/>
</dbReference>
<accession>A0A9J7ZGK9</accession>
<reference evidence="5" key="2">
    <citation type="submission" date="2025-09" db="UniProtKB">
        <authorList>
            <consortium name="Ensembl"/>
        </authorList>
    </citation>
    <scope>IDENTIFICATION</scope>
</reference>
<dbReference type="AlphaFoldDB" id="A0A9J7ZGK9"/>
<dbReference type="CDD" id="cd00882">
    <property type="entry name" value="Ras_like_GTPase"/>
    <property type="match status" value="1"/>
</dbReference>